<name>A0A369P0X4_9ACTN</name>
<gene>
    <name evidence="1" type="ORF">C1850_06285</name>
</gene>
<protein>
    <submittedName>
        <fullName evidence="1">Uncharacterized protein</fullName>
    </submittedName>
</protein>
<proteinExistence type="predicted"/>
<sequence length="179" mass="20342">MTFVVLVLVSLLLDLIRMLWIFRIWPRFKIIIKLIKLNAKAKKVERSCQNRLSEMLAMENEVKDISKKCDNIKVDMETRNALIELLEMIDNLGEEALGSQRDMLVTVSQSEDSTKEKSIKGLTGSLFRNLHATESRVATTYGEEAGIAKDIEKAVREILLVQSQVEKEGGEGEEEKTDE</sequence>
<organism evidence="1 2">
    <name type="scientific">Adlercreutzia equolifaciens subsp. celatus</name>
    <dbReference type="NCBI Taxonomy" id="394340"/>
    <lineage>
        <taxon>Bacteria</taxon>
        <taxon>Bacillati</taxon>
        <taxon>Actinomycetota</taxon>
        <taxon>Coriobacteriia</taxon>
        <taxon>Eggerthellales</taxon>
        <taxon>Eggerthellaceae</taxon>
        <taxon>Adlercreutzia</taxon>
    </lineage>
</organism>
<dbReference type="EMBL" id="PPUT01000014">
    <property type="protein sequence ID" value="RDC44325.1"/>
    <property type="molecule type" value="Genomic_DNA"/>
</dbReference>
<comment type="caution">
    <text evidence="1">The sequence shown here is derived from an EMBL/GenBank/DDBJ whole genome shotgun (WGS) entry which is preliminary data.</text>
</comment>
<dbReference type="AlphaFoldDB" id="A0A369P0X4"/>
<evidence type="ECO:0000313" key="2">
    <source>
        <dbReference type="Proteomes" id="UP000253805"/>
    </source>
</evidence>
<evidence type="ECO:0000313" key="1">
    <source>
        <dbReference type="EMBL" id="RDC44325.1"/>
    </source>
</evidence>
<reference evidence="1 2" key="1">
    <citation type="journal article" date="2018" name="Elife">
        <title>Discovery and characterization of a prevalent human gut bacterial enzyme sufficient for the inactivation of a family of plant toxins.</title>
        <authorList>
            <person name="Koppel N."/>
            <person name="Bisanz J.E."/>
            <person name="Pandelia M.E."/>
            <person name="Turnbaugh P.J."/>
            <person name="Balskus E.P."/>
        </authorList>
    </citation>
    <scope>NUCLEOTIDE SEQUENCE [LARGE SCALE GENOMIC DNA]</scope>
    <source>
        <strain evidence="1 2">OB21 GAM 11</strain>
    </source>
</reference>
<accession>A0A369P0X4</accession>
<dbReference type="Proteomes" id="UP000253805">
    <property type="component" value="Unassembled WGS sequence"/>
</dbReference>